<feature type="compositionally biased region" description="Polar residues" evidence="4">
    <location>
        <begin position="281"/>
        <end position="304"/>
    </location>
</feature>
<keyword evidence="2 3" id="KW-0802">TPR repeat</keyword>
<dbReference type="PANTHER" id="PTHR45831">
    <property type="entry name" value="LD24721P"/>
    <property type="match status" value="1"/>
</dbReference>
<accession>Q7XST1</accession>
<dbReference type="FunFam" id="1.25.40.10:FF:000330">
    <property type="entry name" value="Tetratricopeptide repeat (TPR)-like superfamily protein"/>
    <property type="match status" value="1"/>
</dbReference>
<dbReference type="Proteomes" id="UP000000763">
    <property type="component" value="Chromosome 4"/>
</dbReference>
<evidence type="ECO:0000256" key="4">
    <source>
        <dbReference type="SAM" id="MobiDB-lite"/>
    </source>
</evidence>
<dbReference type="AlphaFoldDB" id="Q7XST1"/>
<name>Q7XST1_ORYSJ</name>
<evidence type="ECO:0000256" key="1">
    <source>
        <dbReference type="ARBA" id="ARBA00022737"/>
    </source>
</evidence>
<sequence>MGNMTRSDSPISRLIVLSFLDFLNSVELAPGADPEALEVARECLESIFSINSSSVVERVHPGLLLELFSSMEAAQQDNSAPGPSEGQNEDTFDLDHSGDELFAKFYTSLDEINFFKTSSAGAEDPGQLSKATQFFDDALLGMRKSGRKRASLGDLAEFFKSKGNEFMRSKQHLKAVELYTCAIALSRNNAIYYCNRAAAYTLLNMFNEAVEDCLKSIEIDPNYSKAYSRLGSAYFALGKYHDALYKGYLKASELDPSNENVWQNIEVTKKKLAEQRGPPEEQNTYAPQSQASHGQFPGQSSSGVPFTFFPPGNSPTPEFFANIINLPPPFSFTGSTEGNRPQQTSSGHEGEHGQPGMHRDAGIQINLAGPEQAADAMRAVMEMLAPHMSQREGAPGSARGLLINHFTYKL</sequence>
<gene>
    <name evidence="5" type="primary">OSJNBa0039K24.25</name>
</gene>
<feature type="compositionally biased region" description="Basic and acidic residues" evidence="4">
    <location>
        <begin position="348"/>
        <end position="359"/>
    </location>
</feature>
<dbReference type="PROSITE" id="PS50005">
    <property type="entry name" value="TPR"/>
    <property type="match status" value="1"/>
</dbReference>
<dbReference type="InterPro" id="IPR019734">
    <property type="entry name" value="TPR_rpt"/>
</dbReference>
<evidence type="ECO:0000256" key="2">
    <source>
        <dbReference type="ARBA" id="ARBA00022803"/>
    </source>
</evidence>
<dbReference type="PANTHER" id="PTHR45831:SF2">
    <property type="entry name" value="LD24721P"/>
    <property type="match status" value="1"/>
</dbReference>
<dbReference type="Pfam" id="PF00515">
    <property type="entry name" value="TPR_1"/>
    <property type="match status" value="1"/>
</dbReference>
<evidence type="ECO:0000256" key="3">
    <source>
        <dbReference type="PROSITE-ProRule" id="PRU00339"/>
    </source>
</evidence>
<dbReference type="SUPFAM" id="SSF48452">
    <property type="entry name" value="TPR-like"/>
    <property type="match status" value="1"/>
</dbReference>
<feature type="region of interest" description="Disordered" evidence="4">
    <location>
        <begin position="272"/>
        <end position="311"/>
    </location>
</feature>
<dbReference type="EMBL" id="AL606637">
    <property type="protein sequence ID" value="CAE01806.2"/>
    <property type="molecule type" value="Genomic_DNA"/>
</dbReference>
<reference evidence="6" key="2">
    <citation type="journal article" date="2008" name="Nucleic Acids Res.">
        <title>The rice annotation project database (RAP-DB): 2008 update.</title>
        <authorList>
            <consortium name="The rice annotation project (RAP)"/>
        </authorList>
    </citation>
    <scope>GENOME REANNOTATION</scope>
    <source>
        <strain evidence="6">cv. Nipponbare</strain>
    </source>
</reference>
<dbReference type="InterPro" id="IPR011990">
    <property type="entry name" value="TPR-like_helical_dom_sf"/>
</dbReference>
<evidence type="ECO:0000313" key="5">
    <source>
        <dbReference type="EMBL" id="CAE01806.2"/>
    </source>
</evidence>
<protein>
    <submittedName>
        <fullName evidence="5">OSJNBa0039K24.25 protein</fullName>
    </submittedName>
</protein>
<keyword evidence="1" id="KW-0677">Repeat</keyword>
<organism evidence="5 6">
    <name type="scientific">Oryza sativa subsp. japonica</name>
    <name type="common">Rice</name>
    <dbReference type="NCBI Taxonomy" id="39947"/>
    <lineage>
        <taxon>Eukaryota</taxon>
        <taxon>Viridiplantae</taxon>
        <taxon>Streptophyta</taxon>
        <taxon>Embryophyta</taxon>
        <taxon>Tracheophyta</taxon>
        <taxon>Spermatophyta</taxon>
        <taxon>Magnoliopsida</taxon>
        <taxon>Liliopsida</taxon>
        <taxon>Poales</taxon>
        <taxon>Poaceae</taxon>
        <taxon>BOP clade</taxon>
        <taxon>Oryzoideae</taxon>
        <taxon>Oryzeae</taxon>
        <taxon>Oryzinae</taxon>
        <taxon>Oryza</taxon>
        <taxon>Oryza sativa</taxon>
    </lineage>
</organism>
<dbReference type="Gene3D" id="1.25.40.10">
    <property type="entry name" value="Tetratricopeptide repeat domain"/>
    <property type="match status" value="1"/>
</dbReference>
<evidence type="ECO:0000313" key="6">
    <source>
        <dbReference type="Proteomes" id="UP000000763"/>
    </source>
</evidence>
<feature type="compositionally biased region" description="Polar residues" evidence="4">
    <location>
        <begin position="332"/>
        <end position="347"/>
    </location>
</feature>
<dbReference type="InterPro" id="IPR047150">
    <property type="entry name" value="SGT"/>
</dbReference>
<proteinExistence type="predicted"/>
<dbReference type="SMART" id="SM00028">
    <property type="entry name" value="TPR"/>
    <property type="match status" value="3"/>
</dbReference>
<feature type="region of interest" description="Disordered" evidence="4">
    <location>
        <begin position="330"/>
        <end position="359"/>
    </location>
</feature>
<feature type="repeat" description="TPR" evidence="3">
    <location>
        <begin position="190"/>
        <end position="223"/>
    </location>
</feature>
<reference evidence="6" key="1">
    <citation type="journal article" date="2005" name="Nature">
        <title>The map-based sequence of the rice genome.</title>
        <authorList>
            <consortium name="International rice genome sequencing project (IRGSP)"/>
            <person name="Matsumoto T."/>
            <person name="Wu J."/>
            <person name="Kanamori H."/>
            <person name="Katayose Y."/>
            <person name="Fujisawa M."/>
            <person name="Namiki N."/>
            <person name="Mizuno H."/>
            <person name="Yamamoto K."/>
            <person name="Antonio B.A."/>
            <person name="Baba T."/>
            <person name="Sakata K."/>
            <person name="Nagamura Y."/>
            <person name="Aoki H."/>
            <person name="Arikawa K."/>
            <person name="Arita K."/>
            <person name="Bito T."/>
            <person name="Chiden Y."/>
            <person name="Fujitsuka N."/>
            <person name="Fukunaka R."/>
            <person name="Hamada M."/>
            <person name="Harada C."/>
            <person name="Hayashi A."/>
            <person name="Hijishita S."/>
            <person name="Honda M."/>
            <person name="Hosokawa S."/>
            <person name="Ichikawa Y."/>
            <person name="Idonuma A."/>
            <person name="Iijima M."/>
            <person name="Ikeda M."/>
            <person name="Ikeno M."/>
            <person name="Ito K."/>
            <person name="Ito S."/>
            <person name="Ito T."/>
            <person name="Ito Y."/>
            <person name="Ito Y."/>
            <person name="Iwabuchi A."/>
            <person name="Kamiya K."/>
            <person name="Karasawa W."/>
            <person name="Kurita K."/>
            <person name="Katagiri S."/>
            <person name="Kikuta A."/>
            <person name="Kobayashi H."/>
            <person name="Kobayashi N."/>
            <person name="Machita K."/>
            <person name="Maehara T."/>
            <person name="Masukawa M."/>
            <person name="Mizubayashi T."/>
            <person name="Mukai Y."/>
            <person name="Nagasaki H."/>
            <person name="Nagata Y."/>
            <person name="Naito S."/>
            <person name="Nakashima M."/>
            <person name="Nakama Y."/>
            <person name="Nakamichi Y."/>
            <person name="Nakamura M."/>
            <person name="Meguro A."/>
            <person name="Negishi M."/>
            <person name="Ohta I."/>
            <person name="Ohta T."/>
            <person name="Okamoto M."/>
            <person name="Ono N."/>
            <person name="Saji S."/>
            <person name="Sakaguchi M."/>
            <person name="Sakai K."/>
            <person name="Shibata M."/>
            <person name="Shimokawa T."/>
            <person name="Song J."/>
            <person name="Takazaki Y."/>
            <person name="Terasawa K."/>
            <person name="Tsugane M."/>
            <person name="Tsuji K."/>
            <person name="Ueda S."/>
            <person name="Waki K."/>
            <person name="Yamagata H."/>
            <person name="Yamamoto M."/>
            <person name="Yamamoto S."/>
            <person name="Yamane H."/>
            <person name="Yoshiki S."/>
            <person name="Yoshihara R."/>
            <person name="Yukawa K."/>
            <person name="Zhong H."/>
            <person name="Yano M."/>
            <person name="Yuan Q."/>
            <person name="Ouyang S."/>
            <person name="Liu J."/>
            <person name="Jones K.M."/>
            <person name="Gansberger K."/>
            <person name="Moffat K."/>
            <person name="Hill J."/>
            <person name="Bera J."/>
            <person name="Fadrosh D."/>
            <person name="Jin S."/>
            <person name="Johri S."/>
            <person name="Kim M."/>
            <person name="Overton L."/>
            <person name="Reardon M."/>
            <person name="Tsitrin T."/>
            <person name="Vuong H."/>
            <person name="Weaver B."/>
            <person name="Ciecko A."/>
            <person name="Tallon L."/>
            <person name="Jackson J."/>
            <person name="Pai G."/>
            <person name="Aken S.V."/>
            <person name="Utterback T."/>
            <person name="Reidmuller S."/>
            <person name="Feldblyum T."/>
            <person name="Hsiao J."/>
            <person name="Zismann V."/>
            <person name="Iobst S."/>
            <person name="de Vazeille A.R."/>
            <person name="Buell C.R."/>
            <person name="Ying K."/>
            <person name="Li Y."/>
            <person name="Lu T."/>
            <person name="Huang Y."/>
            <person name="Zhao Q."/>
            <person name="Feng Q."/>
            <person name="Zhang L."/>
            <person name="Zhu J."/>
            <person name="Weng Q."/>
            <person name="Mu J."/>
            <person name="Lu Y."/>
            <person name="Fan D."/>
            <person name="Liu Y."/>
            <person name="Guan J."/>
            <person name="Zhang Y."/>
            <person name="Yu S."/>
            <person name="Liu X."/>
            <person name="Zhang Y."/>
            <person name="Hong G."/>
            <person name="Han B."/>
            <person name="Choisne N."/>
            <person name="Demange N."/>
            <person name="Orjeda G."/>
            <person name="Samain S."/>
            <person name="Cattolico L."/>
            <person name="Pelletier E."/>
            <person name="Couloux A."/>
            <person name="Segurens B."/>
            <person name="Wincker P."/>
            <person name="D'Hont A."/>
            <person name="Scarpelli C."/>
            <person name="Weissenbach J."/>
            <person name="Salanoubat M."/>
            <person name="Quetier F."/>
            <person name="Yu Y."/>
            <person name="Kim H.R."/>
            <person name="Rambo T."/>
            <person name="Currie J."/>
            <person name="Collura K."/>
            <person name="Luo M."/>
            <person name="Yang T."/>
            <person name="Ammiraju J.S.S."/>
            <person name="Engler F."/>
            <person name="Soderlund C."/>
            <person name="Wing R.A."/>
            <person name="Palmer L.E."/>
            <person name="de la Bastide M."/>
            <person name="Spiegel L."/>
            <person name="Nascimento L."/>
            <person name="Zutavern T."/>
            <person name="O'Shaughnessy A."/>
            <person name="Dike S."/>
            <person name="Dedhia N."/>
            <person name="Preston R."/>
            <person name="Balija V."/>
            <person name="McCombie W.R."/>
            <person name="Chow T."/>
            <person name="Chen H."/>
            <person name="Chung M."/>
            <person name="Chen C."/>
            <person name="Shaw J."/>
            <person name="Wu H."/>
            <person name="Hsiao K."/>
            <person name="Chao Y."/>
            <person name="Chu M."/>
            <person name="Cheng C."/>
            <person name="Hour A."/>
            <person name="Lee P."/>
            <person name="Lin S."/>
            <person name="Lin Y."/>
            <person name="Liou J."/>
            <person name="Liu S."/>
            <person name="Hsing Y."/>
            <person name="Raghuvanshi S."/>
            <person name="Mohanty A."/>
            <person name="Bharti A.K."/>
            <person name="Gaur A."/>
            <person name="Gupta V."/>
            <person name="Kumar D."/>
            <person name="Ravi V."/>
            <person name="Vij S."/>
            <person name="Kapur A."/>
            <person name="Khurana P."/>
            <person name="Khurana P."/>
            <person name="Khurana J.P."/>
            <person name="Tyagi A.K."/>
            <person name="Gaikwad K."/>
            <person name="Singh A."/>
            <person name="Dalal V."/>
            <person name="Srivastava S."/>
            <person name="Dixit A."/>
            <person name="Pal A.K."/>
            <person name="Ghazi I.A."/>
            <person name="Yadav M."/>
            <person name="Pandit A."/>
            <person name="Bhargava A."/>
            <person name="Sureshbabu K."/>
            <person name="Batra K."/>
            <person name="Sharma T.R."/>
            <person name="Mohapatra T."/>
            <person name="Singh N.K."/>
            <person name="Messing J."/>
            <person name="Nelson A.B."/>
            <person name="Fuks G."/>
            <person name="Kavchok S."/>
            <person name="Keizer G."/>
            <person name="Linton E."/>
            <person name="Llaca V."/>
            <person name="Song R."/>
            <person name="Tanyolac B."/>
            <person name="Young S."/>
            <person name="Ho-Il K."/>
            <person name="Hahn J.H."/>
            <person name="Sangsakoo G."/>
            <person name="Vanavichit A."/>
            <person name="de Mattos Luiz.A.T."/>
            <person name="Zimmer P.D."/>
            <person name="Malone G."/>
            <person name="Dellagostin O."/>
            <person name="de Oliveira A.C."/>
            <person name="Bevan M."/>
            <person name="Bancroft I."/>
            <person name="Minx P."/>
            <person name="Cordum H."/>
            <person name="Wilson R."/>
            <person name="Cheng Z."/>
            <person name="Jin W."/>
            <person name="Jiang J."/>
            <person name="Leong S.A."/>
            <person name="Iwama H."/>
            <person name="Gojobori T."/>
            <person name="Itoh T."/>
            <person name="Niimura Y."/>
            <person name="Fujii Y."/>
            <person name="Habara T."/>
            <person name="Sakai H."/>
            <person name="Sato Y."/>
            <person name="Wilson G."/>
            <person name="Kumar K."/>
            <person name="McCouch S."/>
            <person name="Juretic N."/>
            <person name="Hoen D."/>
            <person name="Wright S."/>
            <person name="Bruskiewich R."/>
            <person name="Bureau T."/>
            <person name="Miyao A."/>
            <person name="Hirochika H."/>
            <person name="Nishikawa T."/>
            <person name="Kadowaki K."/>
            <person name="Sugiura M."/>
            <person name="Burr B."/>
            <person name="Sasaki T."/>
        </authorList>
    </citation>
    <scope>NUCLEOTIDE SEQUENCE [LARGE SCALE GENOMIC DNA]</scope>
    <source>
        <strain evidence="6">cv. Nipponbare</strain>
    </source>
</reference>